<dbReference type="InterPro" id="IPR000160">
    <property type="entry name" value="GGDEF_dom"/>
</dbReference>
<dbReference type="SUPFAM" id="SSF55785">
    <property type="entry name" value="PYP-like sensor domain (PAS domain)"/>
    <property type="match status" value="1"/>
</dbReference>
<evidence type="ECO:0000259" key="2">
    <source>
        <dbReference type="PROSITE" id="PS50887"/>
    </source>
</evidence>
<dbReference type="Pfam" id="PF00990">
    <property type="entry name" value="GGDEF"/>
    <property type="match status" value="1"/>
</dbReference>
<dbReference type="CDD" id="cd01949">
    <property type="entry name" value="GGDEF"/>
    <property type="match status" value="1"/>
</dbReference>
<dbReference type="KEGG" id="hspo:JGZ69_11015"/>
<dbReference type="Proteomes" id="UP000595512">
    <property type="component" value="Chromosome"/>
</dbReference>
<name>A0AB37HFF1_9BACI</name>
<dbReference type="PANTHER" id="PTHR45138:SF23">
    <property type="entry name" value="SIGNALING PROTEIN"/>
    <property type="match status" value="1"/>
</dbReference>
<dbReference type="InterPro" id="IPR035965">
    <property type="entry name" value="PAS-like_dom_sf"/>
</dbReference>
<feature type="domain" description="GGDEF" evidence="2">
    <location>
        <begin position="127"/>
        <end position="255"/>
    </location>
</feature>
<dbReference type="RefSeq" id="WP_107958083.1">
    <property type="nucleotide sequence ID" value="NZ_CP066701.1"/>
</dbReference>
<dbReference type="InterPro" id="IPR050469">
    <property type="entry name" value="Diguanylate_Cyclase"/>
</dbReference>
<gene>
    <name evidence="3" type="ORF">JGZ69_11015</name>
</gene>
<reference evidence="3 4" key="1">
    <citation type="submission" date="2020-12" db="EMBL/GenBank/DDBJ databases">
        <title>Taxonomic evaluation of the Bacillus sporothermodurans group of bacteria based on whole genome sequences.</title>
        <authorList>
            <person name="Fiedler G."/>
            <person name="Herbstmann A.-D."/>
            <person name="Doll E."/>
            <person name="Wenning M."/>
            <person name="Brinks E."/>
            <person name="Kabisch J."/>
            <person name="Breitenwieser F."/>
            <person name="Lappann M."/>
            <person name="Boehnlein C."/>
            <person name="Franz C."/>
        </authorList>
    </citation>
    <scope>NUCLEOTIDE SEQUENCE [LARGE SCALE GENOMIC DNA]</scope>
    <source>
        <strain evidence="3 4">DSM 10599</strain>
    </source>
</reference>
<dbReference type="AlphaFoldDB" id="A0AB37HFF1"/>
<dbReference type="Gene3D" id="3.30.70.270">
    <property type="match status" value="1"/>
</dbReference>
<dbReference type="EMBL" id="CP066701">
    <property type="protein sequence ID" value="QQX27230.1"/>
    <property type="molecule type" value="Genomic_DNA"/>
</dbReference>
<dbReference type="GO" id="GO:1902201">
    <property type="term" value="P:negative regulation of bacterial-type flagellum-dependent cell motility"/>
    <property type="evidence" value="ECO:0007669"/>
    <property type="project" value="TreeGrafter"/>
</dbReference>
<dbReference type="Gene3D" id="3.30.450.20">
    <property type="entry name" value="PAS domain"/>
    <property type="match status" value="1"/>
</dbReference>
<dbReference type="InterPro" id="IPR000700">
    <property type="entry name" value="PAS-assoc_C"/>
</dbReference>
<dbReference type="InterPro" id="IPR000014">
    <property type="entry name" value="PAS"/>
</dbReference>
<dbReference type="PROSITE" id="PS50887">
    <property type="entry name" value="GGDEF"/>
    <property type="match status" value="1"/>
</dbReference>
<accession>A0AB37HFF1</accession>
<dbReference type="SMART" id="SM00267">
    <property type="entry name" value="GGDEF"/>
    <property type="match status" value="1"/>
</dbReference>
<feature type="domain" description="PAC" evidence="1">
    <location>
        <begin position="45"/>
        <end position="95"/>
    </location>
</feature>
<dbReference type="GO" id="GO:0052621">
    <property type="term" value="F:diguanylate cyclase activity"/>
    <property type="evidence" value="ECO:0007669"/>
    <property type="project" value="TreeGrafter"/>
</dbReference>
<dbReference type="NCBIfam" id="TIGR00229">
    <property type="entry name" value="sensory_box"/>
    <property type="match status" value="1"/>
</dbReference>
<sequence>MINQKAIDFFRLSTKKLLPNLNTFYKNKEERLSIIERLKKEGSAENYTLKLQNQDGSARWVLVNYKLIDYMEKPCILAGLADITDIKRKEEELMRHASFDMLTGAFNRRRGMELLENRYQMAKVNHQEFVICFVDVNNLKIVNDQFGHHEGDKLVNTICNIINQQLDEKDILFRYGGDEFIIVFYEKSMELAERYWKQIHKKMNEFNMTAAKPYQLSVSHGLFHYHSGVHLTLDEMINSADKEMYIEKNRVKSFR</sequence>
<protein>
    <submittedName>
        <fullName evidence="3">GGDEF domain-containing protein</fullName>
    </submittedName>
</protein>
<evidence type="ECO:0000313" key="3">
    <source>
        <dbReference type="EMBL" id="QQX27230.1"/>
    </source>
</evidence>
<dbReference type="InterPro" id="IPR043128">
    <property type="entry name" value="Rev_trsase/Diguanyl_cyclase"/>
</dbReference>
<dbReference type="InterPro" id="IPR029787">
    <property type="entry name" value="Nucleotide_cyclase"/>
</dbReference>
<dbReference type="PANTHER" id="PTHR45138">
    <property type="entry name" value="REGULATORY COMPONENTS OF SENSORY TRANSDUCTION SYSTEM"/>
    <property type="match status" value="1"/>
</dbReference>
<organism evidence="3 4">
    <name type="scientific">Heyndrickxia sporothermodurans</name>
    <dbReference type="NCBI Taxonomy" id="46224"/>
    <lineage>
        <taxon>Bacteria</taxon>
        <taxon>Bacillati</taxon>
        <taxon>Bacillota</taxon>
        <taxon>Bacilli</taxon>
        <taxon>Bacillales</taxon>
        <taxon>Bacillaceae</taxon>
        <taxon>Heyndrickxia</taxon>
    </lineage>
</organism>
<evidence type="ECO:0000259" key="1">
    <source>
        <dbReference type="PROSITE" id="PS50113"/>
    </source>
</evidence>
<dbReference type="SUPFAM" id="SSF55073">
    <property type="entry name" value="Nucleotide cyclase"/>
    <property type="match status" value="1"/>
</dbReference>
<dbReference type="GO" id="GO:0005886">
    <property type="term" value="C:plasma membrane"/>
    <property type="evidence" value="ECO:0007669"/>
    <property type="project" value="TreeGrafter"/>
</dbReference>
<dbReference type="NCBIfam" id="TIGR00254">
    <property type="entry name" value="GGDEF"/>
    <property type="match status" value="1"/>
</dbReference>
<dbReference type="PROSITE" id="PS50113">
    <property type="entry name" value="PAC"/>
    <property type="match status" value="1"/>
</dbReference>
<evidence type="ECO:0000313" key="4">
    <source>
        <dbReference type="Proteomes" id="UP000595512"/>
    </source>
</evidence>
<proteinExistence type="predicted"/>
<dbReference type="GO" id="GO:0043709">
    <property type="term" value="P:cell adhesion involved in single-species biofilm formation"/>
    <property type="evidence" value="ECO:0007669"/>
    <property type="project" value="TreeGrafter"/>
</dbReference>